<comment type="caution">
    <text evidence="2">The sequence shown here is derived from an EMBL/GenBank/DDBJ whole genome shotgun (WGS) entry which is preliminary data.</text>
</comment>
<evidence type="ECO:0000259" key="1">
    <source>
        <dbReference type="Pfam" id="PF07883"/>
    </source>
</evidence>
<dbReference type="EMBL" id="CAJNOB010000045">
    <property type="protein sequence ID" value="CAF0702692.1"/>
    <property type="molecule type" value="Genomic_DNA"/>
</dbReference>
<gene>
    <name evidence="2" type="ORF">MPNT_50159</name>
</gene>
<organism evidence="2 3">
    <name type="scientific">Candidatus Methylacidithermus pantelleriae</name>
    <dbReference type="NCBI Taxonomy" id="2744239"/>
    <lineage>
        <taxon>Bacteria</taxon>
        <taxon>Pseudomonadati</taxon>
        <taxon>Verrucomicrobiota</taxon>
        <taxon>Methylacidiphilae</taxon>
        <taxon>Methylacidiphilales</taxon>
        <taxon>Methylacidiphilaceae</taxon>
        <taxon>Candidatus Methylacidithermus</taxon>
    </lineage>
</organism>
<feature type="domain" description="Cupin type-2" evidence="1">
    <location>
        <begin position="58"/>
        <end position="124"/>
    </location>
</feature>
<accession>A0A8J2FX37</accession>
<sequence length="155" mass="17937">MTQASLFPFDPQSGSWKGIQAHPYKFHIGPARGMGWHGIQRFRLGGPPDVPCGFELRYFELLPGAFSSLEKHAHIHLLFVLRGEGKALAGTRVWELRPWDLFYVPPWTPHRWINEKDEPFGFLCPVDADRDPPQPVSEEEWKLLEENPETARYLF</sequence>
<dbReference type="InterPro" id="IPR013096">
    <property type="entry name" value="Cupin_2"/>
</dbReference>
<dbReference type="Gene3D" id="2.60.120.10">
    <property type="entry name" value="Jelly Rolls"/>
    <property type="match status" value="1"/>
</dbReference>
<dbReference type="Proteomes" id="UP000663859">
    <property type="component" value="Unassembled WGS sequence"/>
</dbReference>
<evidence type="ECO:0000313" key="3">
    <source>
        <dbReference type="Proteomes" id="UP000663859"/>
    </source>
</evidence>
<dbReference type="CDD" id="cd02222">
    <property type="entry name" value="cupin_TM1459-like"/>
    <property type="match status" value="1"/>
</dbReference>
<dbReference type="InterPro" id="IPR011051">
    <property type="entry name" value="RmlC_Cupin_sf"/>
</dbReference>
<proteinExistence type="predicted"/>
<dbReference type="AlphaFoldDB" id="A0A8J2FX37"/>
<dbReference type="RefSeq" id="WP_174582359.1">
    <property type="nucleotide sequence ID" value="NZ_CAJNOB010000045.1"/>
</dbReference>
<keyword evidence="3" id="KW-1185">Reference proteome</keyword>
<evidence type="ECO:0000313" key="2">
    <source>
        <dbReference type="EMBL" id="CAF0702692.1"/>
    </source>
</evidence>
<name>A0A8J2FX37_9BACT</name>
<protein>
    <recommendedName>
        <fullName evidence="1">Cupin type-2 domain-containing protein</fullName>
    </recommendedName>
</protein>
<reference evidence="2" key="1">
    <citation type="submission" date="2021-02" db="EMBL/GenBank/DDBJ databases">
        <authorList>
            <person name="Cremers G."/>
            <person name="Picone N."/>
        </authorList>
    </citation>
    <scope>NUCLEOTIDE SEQUENCE</scope>
    <source>
        <strain evidence="2">PQ17</strain>
    </source>
</reference>
<dbReference type="InterPro" id="IPR014710">
    <property type="entry name" value="RmlC-like_jellyroll"/>
</dbReference>
<dbReference type="Pfam" id="PF07883">
    <property type="entry name" value="Cupin_2"/>
    <property type="match status" value="1"/>
</dbReference>
<dbReference type="SUPFAM" id="SSF51182">
    <property type="entry name" value="RmlC-like cupins"/>
    <property type="match status" value="1"/>
</dbReference>